<dbReference type="SUPFAM" id="SSF52540">
    <property type="entry name" value="P-loop containing nucleoside triphosphate hydrolases"/>
    <property type="match status" value="1"/>
</dbReference>
<reference evidence="4 5" key="1">
    <citation type="submission" date="2023-11" db="EMBL/GenBank/DDBJ databases">
        <authorList>
            <person name="Okamura Y."/>
        </authorList>
    </citation>
    <scope>NUCLEOTIDE SEQUENCE [LARGE SCALE GENOMIC DNA]</scope>
</reference>
<keyword evidence="5" id="KW-1185">Reference proteome</keyword>
<comment type="caution">
    <text evidence="4">The sequence shown here is derived from an EMBL/GenBank/DDBJ whole genome shotgun (WGS) entry which is preliminary data.</text>
</comment>
<keyword evidence="2" id="KW-0808">Transferase</keyword>
<dbReference type="InterPro" id="IPR000863">
    <property type="entry name" value="Sulfotransferase_dom"/>
</dbReference>
<proteinExistence type="inferred from homology"/>
<dbReference type="PANTHER" id="PTHR11783">
    <property type="entry name" value="SULFOTRANSFERASE SULT"/>
    <property type="match status" value="1"/>
</dbReference>
<gene>
    <name evidence="4" type="ORF">LNINA_LOCUS6901</name>
</gene>
<dbReference type="EMBL" id="CAVLEF010000009">
    <property type="protein sequence ID" value="CAK1547424.1"/>
    <property type="molecule type" value="Genomic_DNA"/>
</dbReference>
<dbReference type="GO" id="GO:0008146">
    <property type="term" value="F:sulfotransferase activity"/>
    <property type="evidence" value="ECO:0007669"/>
    <property type="project" value="InterPro"/>
</dbReference>
<accession>A0AAV1JFX1</accession>
<evidence type="ECO:0000313" key="5">
    <source>
        <dbReference type="Proteomes" id="UP001497472"/>
    </source>
</evidence>
<evidence type="ECO:0000313" key="4">
    <source>
        <dbReference type="EMBL" id="CAK1547424.1"/>
    </source>
</evidence>
<dbReference type="Proteomes" id="UP001497472">
    <property type="component" value="Unassembled WGS sequence"/>
</dbReference>
<dbReference type="Pfam" id="PF00685">
    <property type="entry name" value="Sulfotransfer_1"/>
    <property type="match status" value="1"/>
</dbReference>
<evidence type="ECO:0000256" key="2">
    <source>
        <dbReference type="ARBA" id="ARBA00022679"/>
    </source>
</evidence>
<comment type="similarity">
    <text evidence="1">Belongs to the sulfotransferase 1 family.</text>
</comment>
<dbReference type="AlphaFoldDB" id="A0AAV1JFX1"/>
<sequence length="344" mass="40629">MAPWREVPYEIRDVTPEEDKIIKKCLIGYTKPFVKCGKNEYVMPNVFRKHAEYIYNFKVRPDDIWVVTYPRSGTTWTQEMVWLLENELDFEASIKKPLYERFPMLEITTQIPEIAVELIKINFMNLAKFQGLNKAVKRPSWETINEAPSPRFIKTHLPLSLLPPNLLDTAKVIYVARDPRDVMVSNYYLHKMVVKGLLRGTFMQFWEAYRRDIFPYMPLISHANEAWEQRHHPNLLFMFYEDMLQDLPKHIHSVSDFLQKTITDEQVEKLAGHLSFKNLKKNKNVNNSTGDTEIQFIRKGEVGGWKTHFDAKMELQAEEYLNTRLKGLSLQFPTYDNDDECSRL</sequence>
<protein>
    <recommendedName>
        <fullName evidence="3">Sulfotransferase domain-containing protein</fullName>
    </recommendedName>
</protein>
<evidence type="ECO:0000256" key="1">
    <source>
        <dbReference type="ARBA" id="ARBA00005771"/>
    </source>
</evidence>
<name>A0AAV1JFX1_9NEOP</name>
<dbReference type="InterPro" id="IPR027417">
    <property type="entry name" value="P-loop_NTPase"/>
</dbReference>
<feature type="domain" description="Sulfotransferase" evidence="3">
    <location>
        <begin position="61"/>
        <end position="327"/>
    </location>
</feature>
<dbReference type="Gene3D" id="3.40.50.300">
    <property type="entry name" value="P-loop containing nucleotide triphosphate hydrolases"/>
    <property type="match status" value="1"/>
</dbReference>
<evidence type="ECO:0000259" key="3">
    <source>
        <dbReference type="Pfam" id="PF00685"/>
    </source>
</evidence>
<organism evidence="4 5">
    <name type="scientific">Leptosia nina</name>
    <dbReference type="NCBI Taxonomy" id="320188"/>
    <lineage>
        <taxon>Eukaryota</taxon>
        <taxon>Metazoa</taxon>
        <taxon>Ecdysozoa</taxon>
        <taxon>Arthropoda</taxon>
        <taxon>Hexapoda</taxon>
        <taxon>Insecta</taxon>
        <taxon>Pterygota</taxon>
        <taxon>Neoptera</taxon>
        <taxon>Endopterygota</taxon>
        <taxon>Lepidoptera</taxon>
        <taxon>Glossata</taxon>
        <taxon>Ditrysia</taxon>
        <taxon>Papilionoidea</taxon>
        <taxon>Pieridae</taxon>
        <taxon>Pierinae</taxon>
        <taxon>Leptosia</taxon>
    </lineage>
</organism>